<evidence type="ECO:0000256" key="1">
    <source>
        <dbReference type="SAM" id="MobiDB-lite"/>
    </source>
</evidence>
<evidence type="ECO:0000313" key="2">
    <source>
        <dbReference type="EMBL" id="CAK7337771.1"/>
    </source>
</evidence>
<reference evidence="2 3" key="1">
    <citation type="submission" date="2024-01" db="EMBL/GenBank/DDBJ databases">
        <authorList>
            <person name="Waweru B."/>
        </authorList>
    </citation>
    <scope>NUCLEOTIDE SEQUENCE [LARGE SCALE GENOMIC DNA]</scope>
</reference>
<dbReference type="EMBL" id="CAWUPB010001108">
    <property type="protein sequence ID" value="CAK7337771.1"/>
    <property type="molecule type" value="Genomic_DNA"/>
</dbReference>
<gene>
    <name evidence="2" type="ORF">DCAF_LOCUS12809</name>
</gene>
<sequence>MEEEQRVHTTYIPTKGTTRNVMVIKSYATIVGDVQHILGNHSKVQHISKDRGTSSTKGDNVN</sequence>
<protein>
    <submittedName>
        <fullName evidence="2">Uncharacterized protein</fullName>
    </submittedName>
</protein>
<name>A0AAV1RM29_9ROSI</name>
<feature type="non-terminal residue" evidence="2">
    <location>
        <position position="62"/>
    </location>
</feature>
<feature type="compositionally biased region" description="Polar residues" evidence="1">
    <location>
        <begin position="53"/>
        <end position="62"/>
    </location>
</feature>
<accession>A0AAV1RM29</accession>
<evidence type="ECO:0000313" key="3">
    <source>
        <dbReference type="Proteomes" id="UP001314170"/>
    </source>
</evidence>
<organism evidence="2 3">
    <name type="scientific">Dovyalis caffra</name>
    <dbReference type="NCBI Taxonomy" id="77055"/>
    <lineage>
        <taxon>Eukaryota</taxon>
        <taxon>Viridiplantae</taxon>
        <taxon>Streptophyta</taxon>
        <taxon>Embryophyta</taxon>
        <taxon>Tracheophyta</taxon>
        <taxon>Spermatophyta</taxon>
        <taxon>Magnoliopsida</taxon>
        <taxon>eudicotyledons</taxon>
        <taxon>Gunneridae</taxon>
        <taxon>Pentapetalae</taxon>
        <taxon>rosids</taxon>
        <taxon>fabids</taxon>
        <taxon>Malpighiales</taxon>
        <taxon>Salicaceae</taxon>
        <taxon>Flacourtieae</taxon>
        <taxon>Dovyalis</taxon>
    </lineage>
</organism>
<proteinExistence type="predicted"/>
<dbReference type="AlphaFoldDB" id="A0AAV1RM29"/>
<comment type="caution">
    <text evidence="2">The sequence shown here is derived from an EMBL/GenBank/DDBJ whole genome shotgun (WGS) entry which is preliminary data.</text>
</comment>
<keyword evidence="3" id="KW-1185">Reference proteome</keyword>
<feature type="region of interest" description="Disordered" evidence="1">
    <location>
        <begin position="40"/>
        <end position="62"/>
    </location>
</feature>
<dbReference type="Proteomes" id="UP001314170">
    <property type="component" value="Unassembled WGS sequence"/>
</dbReference>